<feature type="transmembrane region" description="Helical" evidence="1">
    <location>
        <begin position="112"/>
        <end position="135"/>
    </location>
</feature>
<organism evidence="2 3">
    <name type="scientific">Marchantia polymorpha subsp. ruderalis</name>
    <dbReference type="NCBI Taxonomy" id="1480154"/>
    <lineage>
        <taxon>Eukaryota</taxon>
        <taxon>Viridiplantae</taxon>
        <taxon>Streptophyta</taxon>
        <taxon>Embryophyta</taxon>
        <taxon>Marchantiophyta</taxon>
        <taxon>Marchantiopsida</taxon>
        <taxon>Marchantiidae</taxon>
        <taxon>Marchantiales</taxon>
        <taxon>Marchantiaceae</taxon>
        <taxon>Marchantia</taxon>
    </lineage>
</organism>
<evidence type="ECO:0000313" key="3">
    <source>
        <dbReference type="Proteomes" id="UP000077202"/>
    </source>
</evidence>
<accession>A0A176WQX9</accession>
<keyword evidence="1" id="KW-0812">Transmembrane</keyword>
<sequence length="245" mass="26781">MSLATLQCLRSVTRPSFAPSSSRLPLLRLRNEDIRAWSRNGKNASKLTHIVSRPRAIERFRLPLCVAGDVSLPEPVPEENAAHAEENRDQSFVGKWRRNAAELRAKAAKWGLAAVLAYGLFDGITYTTFFVLAFLGYEKSTGQNPAANLKALLGVGNRTCMPVLLIFCHCSLQVVVLMWGGNNVTRPFRVAGAAALAPAIDRGLKKLQEVWKLPNQAFAFMICVAVFASLCFSVVGILILSRLGG</sequence>
<dbReference type="PANTHER" id="PTHR34370:SF1">
    <property type="entry name" value="OS04G0600100 PROTEIN"/>
    <property type="match status" value="1"/>
</dbReference>
<feature type="transmembrane region" description="Helical" evidence="1">
    <location>
        <begin position="217"/>
        <end position="240"/>
    </location>
</feature>
<protein>
    <submittedName>
        <fullName evidence="2">Uncharacterized protein</fullName>
    </submittedName>
</protein>
<keyword evidence="1" id="KW-0472">Membrane</keyword>
<dbReference type="AlphaFoldDB" id="A0A176WQX9"/>
<gene>
    <name evidence="2" type="ORF">AXG93_1864s1390</name>
</gene>
<dbReference type="Proteomes" id="UP000077202">
    <property type="component" value="Unassembled WGS sequence"/>
</dbReference>
<keyword evidence="1" id="KW-1133">Transmembrane helix</keyword>
<proteinExistence type="predicted"/>
<evidence type="ECO:0000313" key="2">
    <source>
        <dbReference type="EMBL" id="OAE35011.1"/>
    </source>
</evidence>
<dbReference type="EMBL" id="LVLJ01000293">
    <property type="protein sequence ID" value="OAE35011.1"/>
    <property type="molecule type" value="Genomic_DNA"/>
</dbReference>
<evidence type="ECO:0000256" key="1">
    <source>
        <dbReference type="SAM" id="Phobius"/>
    </source>
</evidence>
<dbReference type="PANTHER" id="PTHR34370">
    <property type="entry name" value="OS04G0600100 PROTEIN"/>
    <property type="match status" value="1"/>
</dbReference>
<name>A0A176WQX9_MARPO</name>
<comment type="caution">
    <text evidence="2">The sequence shown here is derived from an EMBL/GenBank/DDBJ whole genome shotgun (WGS) entry which is preliminary data.</text>
</comment>
<feature type="transmembrane region" description="Helical" evidence="1">
    <location>
        <begin position="155"/>
        <end position="179"/>
    </location>
</feature>
<reference evidence="2" key="1">
    <citation type="submission" date="2016-03" db="EMBL/GenBank/DDBJ databases">
        <title>Mechanisms controlling the formation of the plant cell surface in tip-growing cells are functionally conserved among land plants.</title>
        <authorList>
            <person name="Honkanen S."/>
            <person name="Jones V.A."/>
            <person name="Morieri G."/>
            <person name="Champion C."/>
            <person name="Hetherington A.J."/>
            <person name="Kelly S."/>
            <person name="Saint-Marcoux D."/>
            <person name="Proust H."/>
            <person name="Prescott H."/>
            <person name="Dolan L."/>
        </authorList>
    </citation>
    <scope>NUCLEOTIDE SEQUENCE [LARGE SCALE GENOMIC DNA]</scope>
    <source>
        <tissue evidence="2">Whole gametophyte</tissue>
    </source>
</reference>
<keyword evidence="3" id="KW-1185">Reference proteome</keyword>